<feature type="signal peptide" evidence="2">
    <location>
        <begin position="1"/>
        <end position="20"/>
    </location>
</feature>
<evidence type="ECO:0000313" key="3">
    <source>
        <dbReference type="EMBL" id="CAF1460495.1"/>
    </source>
</evidence>
<feature type="chain" id="PRO_5036229302" evidence="2">
    <location>
        <begin position="21"/>
        <end position="1114"/>
    </location>
</feature>
<dbReference type="AlphaFoldDB" id="A0A815XHB2"/>
<dbReference type="PANTHER" id="PTHR39431:SF1">
    <property type="entry name" value="FRPA_C-RELATED PROTEIN"/>
    <property type="match status" value="1"/>
</dbReference>
<evidence type="ECO:0000313" key="5">
    <source>
        <dbReference type="Proteomes" id="UP000663828"/>
    </source>
</evidence>
<dbReference type="Gene3D" id="2.60.120.200">
    <property type="match status" value="1"/>
</dbReference>
<proteinExistence type="predicted"/>
<dbReference type="SUPFAM" id="SSF49899">
    <property type="entry name" value="Concanavalin A-like lectins/glucanases"/>
    <property type="match status" value="1"/>
</dbReference>
<name>A0A815XHB2_ADIRI</name>
<dbReference type="InterPro" id="IPR028994">
    <property type="entry name" value="Integrin_alpha_N"/>
</dbReference>
<protein>
    <submittedName>
        <fullName evidence="4">Uncharacterized protein</fullName>
    </submittedName>
</protein>
<dbReference type="Proteomes" id="UP000663852">
    <property type="component" value="Unassembled WGS sequence"/>
</dbReference>
<dbReference type="PANTHER" id="PTHR39431">
    <property type="entry name" value="FRPA/C-RELATED PROTEIN"/>
    <property type="match status" value="1"/>
</dbReference>
<dbReference type="InterPro" id="IPR013320">
    <property type="entry name" value="ConA-like_dom_sf"/>
</dbReference>
<feature type="region of interest" description="Disordered" evidence="1">
    <location>
        <begin position="1091"/>
        <end position="1114"/>
    </location>
</feature>
<dbReference type="Proteomes" id="UP000663828">
    <property type="component" value="Unassembled WGS sequence"/>
</dbReference>
<dbReference type="SUPFAM" id="SSF69318">
    <property type="entry name" value="Integrin alpha N-terminal domain"/>
    <property type="match status" value="1"/>
</dbReference>
<evidence type="ECO:0000256" key="2">
    <source>
        <dbReference type="SAM" id="SignalP"/>
    </source>
</evidence>
<sequence length="1114" mass="130391">MYLLIINLLLFTSLFHFIQNEFEIIDKILLTTVKYSQRNINIYKSTKNSIYEPKTWKFWYDPLIIFNSTKDIYHFNQQIFLQFLSTSSQFDEFIRQSIIIQMHPNVKRFVLFWLIKPLPIHTLIIYIIHPKTFLPISSVYPCIQFNISNNFPIKCQFYCSSINLTYFILQQILCGKIKLQFQYYISKSSHLIITHSNLNYLRTNLNYGKYLHQKQQNEFIEKYFQRLQFIDKTINKTYFITLFHSIFNQTKHFYVTHIFNLKYFEFIINHQLFYTNFINKTNVLFHLKTTRKSPWILISNTKQTFNIDEIQQMLFNQLQIKAQWSNKEKQWKIYSLLVYSLSDILDELQLILLIKQFQIDQINSQIHQTIDCNYWSTICICQSTISALVFTSNYQFIRIKNINMDFSTSGFTFEFWIKSATNINIIQKSIQIINFRKEFLLIIDKTGQIRISFQNQIQQLLKIKTSMILPLHQWIYISCVYLPNEKQLQLYLNGQWMLNERFIVQSHPSFDEIIIGQGFFGAVRDVRLWMCPNLPTNILHFMQMTNLTGNERCLIDLWPMTEGDGQYISDLIINKTRHPGTLGIDDQPDLFTDPIWTYLISSSPSSPRMLSYQIYRQNLIQPIILQWGSIFDIPIPADYDGDGFADFAVYRQTSMTWIISSSNDPNVLISKRWGLSGDIPVQCDFDGDHLFDYTLFRPSTTQWISYLSSNPSFHFVHQWGQPDDLPCAGDYNGDGKTDFCVYRKGAFYINPSNDPTVQWTKQWGQPGDVPLSNCDFDADGKTDFTVWTSSNTIWSWIPSNNSHLIYQYQWGFPYETPFCADFDGDHRTDFGIYRRETGEWFIMPYNISSFLITFQWGHPTDIPVAGDYDGDGKGDFALWRPRVNRTYVWEIIPSRMPNVIIRKAWGFEGDDAADGDFDGDKRSDLAVFRRSTGFWYTLMLGGGGIQQTKHWGFTKNDTSLAADWNGDLINDFTIYEPSSGVWYIMLSRNPVLQITMQWGVPQFHDLAAPGDFDGDGKFDFTVWRPATGMWFILPSQNPAHIIIYQWGLPDDIPVPGSDFDGDGKTDIAVWRPSTGSWFIVPSSNPTFPYHTSTNIRQPLRPLPQNLSHPNSDGT</sequence>
<keyword evidence="2" id="KW-0732">Signal</keyword>
<feature type="compositionally biased region" description="Polar residues" evidence="1">
    <location>
        <begin position="1104"/>
        <end position="1114"/>
    </location>
</feature>
<dbReference type="OrthoDB" id="9999664at2759"/>
<organism evidence="4 5">
    <name type="scientific">Adineta ricciae</name>
    <name type="common">Rotifer</name>
    <dbReference type="NCBI Taxonomy" id="249248"/>
    <lineage>
        <taxon>Eukaryota</taxon>
        <taxon>Metazoa</taxon>
        <taxon>Spiralia</taxon>
        <taxon>Gnathifera</taxon>
        <taxon>Rotifera</taxon>
        <taxon>Eurotatoria</taxon>
        <taxon>Bdelloidea</taxon>
        <taxon>Adinetida</taxon>
        <taxon>Adinetidae</taxon>
        <taxon>Adineta</taxon>
    </lineage>
</organism>
<keyword evidence="5" id="KW-1185">Reference proteome</keyword>
<comment type="caution">
    <text evidence="4">The sequence shown here is derived from an EMBL/GenBank/DDBJ whole genome shotgun (WGS) entry which is preliminary data.</text>
</comment>
<dbReference type="EMBL" id="CAJNOJ010000474">
    <property type="protein sequence ID" value="CAF1460495.1"/>
    <property type="molecule type" value="Genomic_DNA"/>
</dbReference>
<dbReference type="EMBL" id="CAJNOR010005339">
    <property type="protein sequence ID" value="CAF1557811.1"/>
    <property type="molecule type" value="Genomic_DNA"/>
</dbReference>
<evidence type="ECO:0000256" key="1">
    <source>
        <dbReference type="SAM" id="MobiDB-lite"/>
    </source>
</evidence>
<accession>A0A815XHB2</accession>
<dbReference type="Gene3D" id="2.130.10.130">
    <property type="entry name" value="Integrin alpha, N-terminal"/>
    <property type="match status" value="1"/>
</dbReference>
<reference evidence="4" key="1">
    <citation type="submission" date="2021-02" db="EMBL/GenBank/DDBJ databases">
        <authorList>
            <person name="Nowell W R."/>
        </authorList>
    </citation>
    <scope>NUCLEOTIDE SEQUENCE</scope>
</reference>
<dbReference type="Pfam" id="PF13385">
    <property type="entry name" value="Laminin_G_3"/>
    <property type="match status" value="1"/>
</dbReference>
<gene>
    <name evidence="3" type="ORF">EDS130_LOCUS40121</name>
    <name evidence="4" type="ORF">XAT740_LOCUS43386</name>
</gene>
<evidence type="ECO:0000313" key="4">
    <source>
        <dbReference type="EMBL" id="CAF1557811.1"/>
    </source>
</evidence>